<comment type="caution">
    <text evidence="5">The sequence shown here is derived from an EMBL/GenBank/DDBJ whole genome shotgun (WGS) entry which is preliminary data.</text>
</comment>
<dbReference type="GO" id="GO:0005634">
    <property type="term" value="C:nucleus"/>
    <property type="evidence" value="ECO:0007669"/>
    <property type="project" value="TreeGrafter"/>
</dbReference>
<organism evidence="5 6">
    <name type="scientific">Rhizoctonia solani</name>
    <dbReference type="NCBI Taxonomy" id="456999"/>
    <lineage>
        <taxon>Eukaryota</taxon>
        <taxon>Fungi</taxon>
        <taxon>Dikarya</taxon>
        <taxon>Basidiomycota</taxon>
        <taxon>Agaricomycotina</taxon>
        <taxon>Agaricomycetes</taxon>
        <taxon>Cantharellales</taxon>
        <taxon>Ceratobasidiaceae</taxon>
        <taxon>Rhizoctonia</taxon>
    </lineage>
</organism>
<dbReference type="GO" id="GO:0008440">
    <property type="term" value="F:inositol-1,4,5-trisphosphate 3-kinase activity"/>
    <property type="evidence" value="ECO:0007669"/>
    <property type="project" value="TreeGrafter"/>
</dbReference>
<evidence type="ECO:0000256" key="4">
    <source>
        <dbReference type="RuleBase" id="RU363090"/>
    </source>
</evidence>
<protein>
    <recommendedName>
        <fullName evidence="4">Kinase</fullName>
        <ecNumber evidence="4">2.7.-.-</ecNumber>
    </recommendedName>
</protein>
<accession>A0A8H3BX13</accession>
<dbReference type="InterPro" id="IPR038286">
    <property type="entry name" value="IPK_sf"/>
</dbReference>
<evidence type="ECO:0000256" key="1">
    <source>
        <dbReference type="ARBA" id="ARBA00007374"/>
    </source>
</evidence>
<reference evidence="5" key="1">
    <citation type="submission" date="2021-01" db="EMBL/GenBank/DDBJ databases">
        <authorList>
            <person name="Kaushik A."/>
        </authorList>
    </citation>
    <scope>NUCLEOTIDE SEQUENCE</scope>
    <source>
        <strain evidence="5">AG6-10EEA</strain>
    </source>
</reference>
<proteinExistence type="inferred from homology"/>
<keyword evidence="2 4" id="KW-0808">Transferase</keyword>
<evidence type="ECO:0000313" key="6">
    <source>
        <dbReference type="Proteomes" id="UP000663853"/>
    </source>
</evidence>
<evidence type="ECO:0000313" key="5">
    <source>
        <dbReference type="EMBL" id="CAE6467035.1"/>
    </source>
</evidence>
<sequence>MASSPNSAGVRALEMQVGGHQGVQQSHEGDLIMKPCLPAERDFYQVIAADARLAALRPHVPKFYGTLRLEGQVSAENAPGGEVGANQLREVLAKGANKPDSGKDEKPNILDVKLGTVLYDETASEEKKVRMEKTARETTSLETGLRLTGFSVYDPSALSFTVAPKEYGKSIKAEQLPEGVARFFPETVPRDALLRVLGLVHDKLVEIQQVLAETEIRMVGGSVLIVWEGDPKALAHAIQALDEGRDVLEESDDDEEVAEVDEDARKPGPVYVVKLIDFAHTKLVPGQGPDGGVMLGMGTTIKLMEGRIRELRRAA</sequence>
<comment type="similarity">
    <text evidence="1 4">Belongs to the inositol phosphokinase (IPK) family.</text>
</comment>
<dbReference type="Proteomes" id="UP000663853">
    <property type="component" value="Unassembled WGS sequence"/>
</dbReference>
<dbReference type="GO" id="GO:0000824">
    <property type="term" value="F:inositol-1,4,5,6-tetrakisphosphate 3-kinase activity"/>
    <property type="evidence" value="ECO:0007669"/>
    <property type="project" value="TreeGrafter"/>
</dbReference>
<dbReference type="GO" id="GO:0046854">
    <property type="term" value="P:phosphatidylinositol phosphate biosynthetic process"/>
    <property type="evidence" value="ECO:0007669"/>
    <property type="project" value="TreeGrafter"/>
</dbReference>
<dbReference type="AlphaFoldDB" id="A0A8H3BX13"/>
<dbReference type="SUPFAM" id="SSF56104">
    <property type="entry name" value="SAICAR synthase-like"/>
    <property type="match status" value="1"/>
</dbReference>
<name>A0A8H3BX13_9AGAM</name>
<dbReference type="PANTHER" id="PTHR12400">
    <property type="entry name" value="INOSITOL POLYPHOSPHATE KINASE"/>
    <property type="match status" value="1"/>
</dbReference>
<keyword evidence="3 4" id="KW-0418">Kinase</keyword>
<dbReference type="GO" id="GO:0032958">
    <property type="term" value="P:inositol phosphate biosynthetic process"/>
    <property type="evidence" value="ECO:0007669"/>
    <property type="project" value="InterPro"/>
</dbReference>
<dbReference type="Pfam" id="PF03770">
    <property type="entry name" value="IPK"/>
    <property type="match status" value="1"/>
</dbReference>
<gene>
    <name evidence="5" type="ORF">RDB_LOCUS69959</name>
</gene>
<dbReference type="GO" id="GO:0005737">
    <property type="term" value="C:cytoplasm"/>
    <property type="evidence" value="ECO:0007669"/>
    <property type="project" value="TreeGrafter"/>
</dbReference>
<dbReference type="InterPro" id="IPR005522">
    <property type="entry name" value="IPK"/>
</dbReference>
<dbReference type="EMBL" id="CAJMXA010001645">
    <property type="protein sequence ID" value="CAE6467035.1"/>
    <property type="molecule type" value="Genomic_DNA"/>
</dbReference>
<dbReference type="Gene3D" id="3.30.470.160">
    <property type="entry name" value="Inositol polyphosphate kinase"/>
    <property type="match status" value="1"/>
</dbReference>
<dbReference type="EC" id="2.7.-.-" evidence="4"/>
<dbReference type="PANTHER" id="PTHR12400:SF108">
    <property type="entry name" value="KINASE"/>
    <property type="match status" value="1"/>
</dbReference>
<evidence type="ECO:0000256" key="2">
    <source>
        <dbReference type="ARBA" id="ARBA00022679"/>
    </source>
</evidence>
<evidence type="ECO:0000256" key="3">
    <source>
        <dbReference type="ARBA" id="ARBA00022777"/>
    </source>
</evidence>